<evidence type="ECO:0000256" key="1">
    <source>
        <dbReference type="SAM" id="MobiDB-lite"/>
    </source>
</evidence>
<evidence type="ECO:0000313" key="3">
    <source>
        <dbReference type="Proteomes" id="UP000060132"/>
    </source>
</evidence>
<name>A0AAC8UC71_HAEDC</name>
<dbReference type="Proteomes" id="UP000060132">
    <property type="component" value="Chromosome"/>
</dbReference>
<dbReference type="EMBL" id="CP011219">
    <property type="protein sequence ID" value="AKO32299.1"/>
    <property type="molecule type" value="Genomic_DNA"/>
</dbReference>
<protein>
    <recommendedName>
        <fullName evidence="4">DUF3577 domain-containing protein</fullName>
    </recommendedName>
</protein>
<dbReference type="Pfam" id="PF12101">
    <property type="entry name" value="DUF3577"/>
    <property type="match status" value="1"/>
</dbReference>
<feature type="region of interest" description="Disordered" evidence="1">
    <location>
        <begin position="135"/>
        <end position="157"/>
    </location>
</feature>
<gene>
    <name evidence="2" type="ORF">RZ57_03755</name>
</gene>
<evidence type="ECO:0000313" key="2">
    <source>
        <dbReference type="EMBL" id="AKO32299.1"/>
    </source>
</evidence>
<dbReference type="OMA" id="HTTGIGY"/>
<proteinExistence type="predicted"/>
<dbReference type="AlphaFoldDB" id="A0AAC8UC71"/>
<dbReference type="NCBIfam" id="NF040584">
    <property type="entry name" value="STY4534_fam"/>
    <property type="match status" value="1"/>
</dbReference>
<dbReference type="RefSeq" id="WP_010944882.1">
    <property type="nucleotide sequence ID" value="NZ_CP011218.1"/>
</dbReference>
<evidence type="ECO:0008006" key="4">
    <source>
        <dbReference type="Google" id="ProtNLM"/>
    </source>
</evidence>
<reference evidence="2 3" key="1">
    <citation type="journal article" date="2015" name="PLoS Negl. Trop. Dis.">
        <title>Haemophilus ducreyi Cutaneous Ulcer Strains Are Nearly Identical to Class I Genital Ulcer Strains.</title>
        <authorList>
            <person name="Gangaiah D."/>
            <person name="Webb K.M."/>
            <person name="Humphreys T.L."/>
            <person name="Fortney K.R."/>
            <person name="Toh E."/>
            <person name="Tai A."/>
            <person name="Katz S.S."/>
            <person name="Pillay A."/>
            <person name="Chen C.Y."/>
            <person name="Roberts S.A."/>
            <person name="Munson R.S.Jr."/>
            <person name="Spinola S.M."/>
        </authorList>
    </citation>
    <scope>NUCLEOTIDE SEQUENCE [LARGE SCALE GENOMIC DNA]</scope>
    <source>
        <strain evidence="3">CLU2</strain>
    </source>
</reference>
<accession>A0AAC8UC71</accession>
<dbReference type="InterPro" id="IPR021960">
    <property type="entry name" value="DUF3577"/>
</dbReference>
<sequence>MTTQTQQNYFNLHTTGIGYLNDIRKVTPKKGNPFLACRVSALTGDASNPEYRFFDCNIVGGEAEKLIERCMNAVNEERKVLISFVLSDLWTDTYIVSKDSKHHKKGDTAVSLKARLIRVKMIKIDGEVKYVEQVRKSEQPSSDAKTKESVSEDKGSF</sequence>
<organism evidence="2 3">
    <name type="scientific">Haemophilus ducreyi</name>
    <dbReference type="NCBI Taxonomy" id="730"/>
    <lineage>
        <taxon>Bacteria</taxon>
        <taxon>Pseudomonadati</taxon>
        <taxon>Pseudomonadota</taxon>
        <taxon>Gammaproteobacteria</taxon>
        <taxon>Pasteurellales</taxon>
        <taxon>Pasteurellaceae</taxon>
        <taxon>Haemophilus</taxon>
    </lineage>
</organism>